<dbReference type="InterPro" id="IPR004358">
    <property type="entry name" value="Sig_transdc_His_kin-like_C"/>
</dbReference>
<dbReference type="SUPFAM" id="SSF47384">
    <property type="entry name" value="Homodimeric domain of signal transducing histidine kinase"/>
    <property type="match status" value="1"/>
</dbReference>
<dbReference type="GO" id="GO:0000155">
    <property type="term" value="F:phosphorelay sensor kinase activity"/>
    <property type="evidence" value="ECO:0007669"/>
    <property type="project" value="InterPro"/>
</dbReference>
<dbReference type="CDD" id="cd00088">
    <property type="entry name" value="HPT"/>
    <property type="match status" value="1"/>
</dbReference>
<evidence type="ECO:0000256" key="1">
    <source>
        <dbReference type="ARBA" id="ARBA00000085"/>
    </source>
</evidence>
<dbReference type="GO" id="GO:0005524">
    <property type="term" value="F:ATP binding"/>
    <property type="evidence" value="ECO:0007669"/>
    <property type="project" value="UniProtKB-KW"/>
</dbReference>
<dbReference type="SMART" id="SM00448">
    <property type="entry name" value="REC"/>
    <property type="match status" value="2"/>
</dbReference>
<name>A0A7V8V278_9BACT</name>
<dbReference type="Pfam" id="PF13185">
    <property type="entry name" value="GAF_2"/>
    <property type="match status" value="1"/>
</dbReference>
<keyword evidence="4 19" id="KW-0808">Transferase</keyword>
<dbReference type="Pfam" id="PF13426">
    <property type="entry name" value="PAS_9"/>
    <property type="match status" value="2"/>
</dbReference>
<dbReference type="Gene3D" id="1.10.287.130">
    <property type="match status" value="1"/>
</dbReference>
<dbReference type="Gene3D" id="1.20.120.160">
    <property type="entry name" value="HPT domain"/>
    <property type="match status" value="1"/>
</dbReference>
<evidence type="ECO:0000256" key="8">
    <source>
        <dbReference type="ARBA" id="ARBA00023012"/>
    </source>
</evidence>
<keyword evidence="7" id="KW-0067">ATP-binding</keyword>
<dbReference type="InterPro" id="IPR035965">
    <property type="entry name" value="PAS-like_dom_sf"/>
</dbReference>
<dbReference type="Pfam" id="PF02518">
    <property type="entry name" value="HATPase_c"/>
    <property type="match status" value="1"/>
</dbReference>
<comment type="subunit">
    <text evidence="9">At low DSF concentrations, interacts with RpfF.</text>
</comment>
<feature type="modified residue" description="Phosphohistidine" evidence="11">
    <location>
        <position position="1033"/>
    </location>
</feature>
<dbReference type="Pfam" id="PF00072">
    <property type="entry name" value="Response_reg"/>
    <property type="match status" value="2"/>
</dbReference>
<dbReference type="PRINTS" id="PR00344">
    <property type="entry name" value="BCTRLSENSOR"/>
</dbReference>
<dbReference type="CDD" id="cd17546">
    <property type="entry name" value="REC_hyHK_CKI1_RcsC-like"/>
    <property type="match status" value="2"/>
</dbReference>
<dbReference type="EMBL" id="JABRWO010000002">
    <property type="protein sequence ID" value="MBA2113613.1"/>
    <property type="molecule type" value="Genomic_DNA"/>
</dbReference>
<dbReference type="InterPro" id="IPR008207">
    <property type="entry name" value="Sig_transdc_His_kin_Hpt_dom"/>
</dbReference>
<dbReference type="PANTHER" id="PTHR45339">
    <property type="entry name" value="HYBRID SIGNAL TRANSDUCTION HISTIDINE KINASE J"/>
    <property type="match status" value="1"/>
</dbReference>
<evidence type="ECO:0000256" key="6">
    <source>
        <dbReference type="ARBA" id="ARBA00022777"/>
    </source>
</evidence>
<evidence type="ECO:0000256" key="11">
    <source>
        <dbReference type="PROSITE-ProRule" id="PRU00110"/>
    </source>
</evidence>
<protein>
    <recommendedName>
        <fullName evidence="10">Sensory/regulatory protein RpfC</fullName>
        <ecNumber evidence="2">2.7.13.3</ecNumber>
    </recommendedName>
</protein>
<proteinExistence type="predicted"/>
<feature type="modified residue" description="4-aspartylphosphate" evidence="12">
    <location>
        <position position="886"/>
    </location>
</feature>
<evidence type="ECO:0000256" key="3">
    <source>
        <dbReference type="ARBA" id="ARBA00022553"/>
    </source>
</evidence>
<dbReference type="InterPro" id="IPR003594">
    <property type="entry name" value="HATPase_dom"/>
</dbReference>
<dbReference type="Gene3D" id="3.40.50.2300">
    <property type="match status" value="2"/>
</dbReference>
<dbReference type="CDD" id="cd00082">
    <property type="entry name" value="HisKA"/>
    <property type="match status" value="1"/>
</dbReference>
<evidence type="ECO:0000256" key="10">
    <source>
        <dbReference type="ARBA" id="ARBA00068150"/>
    </source>
</evidence>
<dbReference type="SUPFAM" id="SSF55781">
    <property type="entry name" value="GAF domain-like"/>
    <property type="match status" value="1"/>
</dbReference>
<dbReference type="InterPro" id="IPR000700">
    <property type="entry name" value="PAS-assoc_C"/>
</dbReference>
<keyword evidence="8" id="KW-0902">Two-component regulatory system</keyword>
<gene>
    <name evidence="19" type="primary">rcsC_6</name>
    <name evidence="19" type="ORF">HOV93_07630</name>
</gene>
<dbReference type="Gene3D" id="3.30.450.20">
    <property type="entry name" value="PAS domain"/>
    <property type="match status" value="2"/>
</dbReference>
<keyword evidence="3 12" id="KW-0597">Phosphoprotein</keyword>
<dbReference type="FunFam" id="1.10.287.130:FF:000002">
    <property type="entry name" value="Two-component osmosensing histidine kinase"/>
    <property type="match status" value="1"/>
</dbReference>
<dbReference type="PROSITE" id="PS50113">
    <property type="entry name" value="PAC"/>
    <property type="match status" value="1"/>
</dbReference>
<feature type="domain" description="PAC" evidence="17">
    <location>
        <begin position="379"/>
        <end position="431"/>
    </location>
</feature>
<evidence type="ECO:0000259" key="15">
    <source>
        <dbReference type="PROSITE" id="PS50110"/>
    </source>
</evidence>
<dbReference type="PROSITE" id="PS50110">
    <property type="entry name" value="RESPONSE_REGULATORY"/>
    <property type="match status" value="2"/>
</dbReference>
<dbReference type="SMART" id="SM00086">
    <property type="entry name" value="PAC"/>
    <property type="match status" value="2"/>
</dbReference>
<dbReference type="Pfam" id="PF00512">
    <property type="entry name" value="HisKA"/>
    <property type="match status" value="1"/>
</dbReference>
<feature type="coiled-coil region" evidence="13">
    <location>
        <begin position="415"/>
        <end position="442"/>
    </location>
</feature>
<dbReference type="CDD" id="cd00130">
    <property type="entry name" value="PAS"/>
    <property type="match status" value="2"/>
</dbReference>
<dbReference type="SUPFAM" id="SSF47226">
    <property type="entry name" value="Histidine-containing phosphotransfer domain, HPT domain"/>
    <property type="match status" value="1"/>
</dbReference>
<evidence type="ECO:0000256" key="12">
    <source>
        <dbReference type="PROSITE-ProRule" id="PRU00169"/>
    </source>
</evidence>
<dbReference type="InterPro" id="IPR011006">
    <property type="entry name" value="CheY-like_superfamily"/>
</dbReference>
<dbReference type="InterPro" id="IPR001789">
    <property type="entry name" value="Sig_transdc_resp-reg_receiver"/>
</dbReference>
<keyword evidence="20" id="KW-1185">Reference proteome</keyword>
<evidence type="ECO:0000256" key="5">
    <source>
        <dbReference type="ARBA" id="ARBA00022741"/>
    </source>
</evidence>
<dbReference type="InterPro" id="IPR000014">
    <property type="entry name" value="PAS"/>
</dbReference>
<evidence type="ECO:0000259" key="17">
    <source>
        <dbReference type="PROSITE" id="PS50113"/>
    </source>
</evidence>
<keyword evidence="6 19" id="KW-0418">Kinase</keyword>
<dbReference type="RefSeq" id="WP_207395113.1">
    <property type="nucleotide sequence ID" value="NZ_JABRWO010000002.1"/>
</dbReference>
<dbReference type="InterPro" id="IPR029016">
    <property type="entry name" value="GAF-like_dom_sf"/>
</dbReference>
<dbReference type="PROSITE" id="PS50109">
    <property type="entry name" value="HIS_KIN"/>
    <property type="match status" value="1"/>
</dbReference>
<evidence type="ECO:0000256" key="9">
    <source>
        <dbReference type="ARBA" id="ARBA00064003"/>
    </source>
</evidence>
<evidence type="ECO:0000256" key="13">
    <source>
        <dbReference type="SAM" id="Coils"/>
    </source>
</evidence>
<sequence length="1089" mass="121735">MSLHPPTGRIWDERLRSILDASPDAIIAIDDAGAIVDWNTRANKTFLWPSQVSRLRLTDLFKTEALHEIVSTIRALTDTDRSGQRLELVARRSDGNLLPVELSISRVTIADKTYFNAFVRDITEWRREEEINSKKLLEAELLTQATSHAATAETFAESLQRLLDLICTQIEWPFGHVWMPYDSGLMLSSSHIWHRETGLDISDFVNKTQATIFRYGEGLPGTIWKRREPVWMEESEITAMIRMRSYDGIPIRSAFGFPVIADGDVVTILEFFHTDKVEQDQALLDIVRRVGVEMGKVAQSRRFEQQRARLAAIVDSSYDAIIGKSLDGRITSWNYGAELVYGYSVEEAVGQMSDLILPEYQENEEPEILEAISLGRRLEEFETVRVRKDGRKIPVSVTMSPVVDTKGQVVGSSTIERDITERRRAEEELQRARDSAIRASRTRAEFLANVSHELRTPMNAIIGMTSMALEEELTPQLHDYLTTANDSAYSLLTLLNDILDFSKLESGKFSIIKENFNLADVVEESIKTLSSQAFAKGLELVCRIPRDLPREVIGDGIRLRQILTNLVSNAIKFTEQGEIVVAVEVVRIWPDEARFRFTVRDTGIGIPVEEQQRILEPFTQVDSSSTRIHGGTGLGLAISSELLRMMGGRLSLQSEVGQGSLFSFRLSFDLPVSQSMDTIHSLPFDKLRDLPVLVVDDNATNRKIIAETLTTWGMKPLTANDAQQAMGILRQNLENDMSFPLIIVDALMPGMDGYELSREVRKLRPDSESPVILMVSSADRREFKENEASTEIAAYIQKPVTQTELIRSILRAMRLTTQQPVDSKPAPGTQKPLASLSVLLAEDTPANQKVVTTMLKKRGHSVTVAQNGREAVELFKKQPFDVVLMDVQMPILDGFQATSVIRALERGSDITTPIIAMTAHAMRGDREKCLEAGMDAYVAKPLDVKQLLGLVESVAEDRSAASTNGHAAPQDESFGSNSTPIVDYAGAMKRLGDDAELFREFIVYYDEDAKQLLLEIEESIRSEATGDLHRAAHNLKGLASNLGAQRVVNAAYSLERIGKNGEILKAREALGHLKSEMERLDTALQNYRS</sequence>
<dbReference type="PANTHER" id="PTHR45339:SF5">
    <property type="entry name" value="HISTIDINE KINASE"/>
    <property type="match status" value="1"/>
</dbReference>
<dbReference type="InterPro" id="IPR001610">
    <property type="entry name" value="PAC"/>
</dbReference>
<feature type="modified residue" description="4-aspartylphosphate" evidence="12">
    <location>
        <position position="745"/>
    </location>
</feature>
<evidence type="ECO:0000256" key="2">
    <source>
        <dbReference type="ARBA" id="ARBA00012438"/>
    </source>
</evidence>
<keyword evidence="13" id="KW-0175">Coiled coil</keyword>
<feature type="domain" description="Response regulatory" evidence="15">
    <location>
        <begin position="691"/>
        <end position="813"/>
    </location>
</feature>
<reference evidence="19 20" key="1">
    <citation type="submission" date="2020-05" db="EMBL/GenBank/DDBJ databases">
        <title>Bremerella alba sp. nov., a novel planctomycete isolated from the surface of the macroalga Fucus spiralis.</title>
        <authorList>
            <person name="Godinho O."/>
            <person name="Botelho R."/>
            <person name="Albuquerque L."/>
            <person name="Wiegand S."/>
            <person name="Da Costa M.S."/>
            <person name="Lobo-Da-Cunha A."/>
            <person name="Jogler C."/>
            <person name="Lage O.M."/>
        </authorList>
    </citation>
    <scope>NUCLEOTIDE SEQUENCE [LARGE SCALE GENOMIC DNA]</scope>
    <source>
        <strain evidence="19 20">FF15</strain>
    </source>
</reference>
<evidence type="ECO:0000259" key="16">
    <source>
        <dbReference type="PROSITE" id="PS50112"/>
    </source>
</evidence>
<feature type="domain" description="HPt" evidence="18">
    <location>
        <begin position="994"/>
        <end position="1087"/>
    </location>
</feature>
<dbReference type="InterPro" id="IPR036097">
    <property type="entry name" value="HisK_dim/P_sf"/>
</dbReference>
<feature type="domain" description="PAS" evidence="16">
    <location>
        <begin position="306"/>
        <end position="375"/>
    </location>
</feature>
<dbReference type="SUPFAM" id="SSF52172">
    <property type="entry name" value="CheY-like"/>
    <property type="match status" value="2"/>
</dbReference>
<dbReference type="SUPFAM" id="SSF55785">
    <property type="entry name" value="PYP-like sensor domain (PAS domain)"/>
    <property type="match status" value="2"/>
</dbReference>
<evidence type="ECO:0000259" key="18">
    <source>
        <dbReference type="PROSITE" id="PS50894"/>
    </source>
</evidence>
<keyword evidence="5" id="KW-0547">Nucleotide-binding</keyword>
<dbReference type="SUPFAM" id="SSF55874">
    <property type="entry name" value="ATPase domain of HSP90 chaperone/DNA topoisomerase II/histidine kinase"/>
    <property type="match status" value="1"/>
</dbReference>
<accession>A0A7V8V278</accession>
<dbReference type="InterPro" id="IPR005467">
    <property type="entry name" value="His_kinase_dom"/>
</dbReference>
<dbReference type="EC" id="2.7.13.3" evidence="2"/>
<dbReference type="AlphaFoldDB" id="A0A7V8V278"/>
<dbReference type="PROSITE" id="PS50894">
    <property type="entry name" value="HPT"/>
    <property type="match status" value="1"/>
</dbReference>
<dbReference type="FunFam" id="3.30.565.10:FF:000010">
    <property type="entry name" value="Sensor histidine kinase RcsC"/>
    <property type="match status" value="1"/>
</dbReference>
<dbReference type="InterPro" id="IPR036890">
    <property type="entry name" value="HATPase_C_sf"/>
</dbReference>
<evidence type="ECO:0000313" key="19">
    <source>
        <dbReference type="EMBL" id="MBA2113613.1"/>
    </source>
</evidence>
<feature type="domain" description="Response regulatory" evidence="15">
    <location>
        <begin position="837"/>
        <end position="955"/>
    </location>
</feature>
<dbReference type="SMART" id="SM00387">
    <property type="entry name" value="HATPase_c"/>
    <property type="match status" value="1"/>
</dbReference>
<dbReference type="Gene3D" id="3.30.565.10">
    <property type="entry name" value="Histidine kinase-like ATPase, C-terminal domain"/>
    <property type="match status" value="1"/>
</dbReference>
<dbReference type="GO" id="GO:0005886">
    <property type="term" value="C:plasma membrane"/>
    <property type="evidence" value="ECO:0007669"/>
    <property type="project" value="UniProtKB-SubCell"/>
</dbReference>
<dbReference type="PROSITE" id="PS50112">
    <property type="entry name" value="PAS"/>
    <property type="match status" value="1"/>
</dbReference>
<organism evidence="19 20">
    <name type="scientific">Bremerella alba</name>
    <dbReference type="NCBI Taxonomy" id="980252"/>
    <lineage>
        <taxon>Bacteria</taxon>
        <taxon>Pseudomonadati</taxon>
        <taxon>Planctomycetota</taxon>
        <taxon>Planctomycetia</taxon>
        <taxon>Pirellulales</taxon>
        <taxon>Pirellulaceae</taxon>
        <taxon>Bremerella</taxon>
    </lineage>
</organism>
<evidence type="ECO:0000256" key="4">
    <source>
        <dbReference type="ARBA" id="ARBA00022679"/>
    </source>
</evidence>
<dbReference type="NCBIfam" id="TIGR00229">
    <property type="entry name" value="sensory_box"/>
    <property type="match status" value="2"/>
</dbReference>
<dbReference type="SMART" id="SM00091">
    <property type="entry name" value="PAS"/>
    <property type="match status" value="2"/>
</dbReference>
<comment type="catalytic activity">
    <reaction evidence="1">
        <text>ATP + protein L-histidine = ADP + protein N-phospho-L-histidine.</text>
        <dbReference type="EC" id="2.7.13.3"/>
    </reaction>
</comment>
<dbReference type="SMART" id="SM00073">
    <property type="entry name" value="HPT"/>
    <property type="match status" value="1"/>
</dbReference>
<dbReference type="InterPro" id="IPR036641">
    <property type="entry name" value="HPT_dom_sf"/>
</dbReference>
<dbReference type="Proteomes" id="UP000551616">
    <property type="component" value="Unassembled WGS sequence"/>
</dbReference>
<evidence type="ECO:0000313" key="20">
    <source>
        <dbReference type="Proteomes" id="UP000551616"/>
    </source>
</evidence>
<dbReference type="InterPro" id="IPR003661">
    <property type="entry name" value="HisK_dim/P_dom"/>
</dbReference>
<dbReference type="CDD" id="cd16922">
    <property type="entry name" value="HATPase_EvgS-ArcB-TorS-like"/>
    <property type="match status" value="1"/>
</dbReference>
<dbReference type="InterPro" id="IPR003018">
    <property type="entry name" value="GAF"/>
</dbReference>
<feature type="domain" description="Histidine kinase" evidence="14">
    <location>
        <begin position="449"/>
        <end position="670"/>
    </location>
</feature>
<dbReference type="Gene3D" id="3.30.450.40">
    <property type="match status" value="1"/>
</dbReference>
<dbReference type="Pfam" id="PF01627">
    <property type="entry name" value="Hpt"/>
    <property type="match status" value="1"/>
</dbReference>
<evidence type="ECO:0000256" key="7">
    <source>
        <dbReference type="ARBA" id="ARBA00022840"/>
    </source>
</evidence>
<comment type="caution">
    <text evidence="19">The sequence shown here is derived from an EMBL/GenBank/DDBJ whole genome shotgun (WGS) entry which is preliminary data.</text>
</comment>
<dbReference type="SMART" id="SM00388">
    <property type="entry name" value="HisKA"/>
    <property type="match status" value="1"/>
</dbReference>
<evidence type="ECO:0000259" key="14">
    <source>
        <dbReference type="PROSITE" id="PS50109"/>
    </source>
</evidence>